<dbReference type="AlphaFoldDB" id="A0A1B7NEA4"/>
<name>A0A1B7NEA4_9AGAM</name>
<keyword evidence="1" id="KW-1133">Transmembrane helix</keyword>
<keyword evidence="1" id="KW-0812">Transmembrane</keyword>
<dbReference type="Proteomes" id="UP000092154">
    <property type="component" value="Unassembled WGS sequence"/>
</dbReference>
<proteinExistence type="predicted"/>
<gene>
    <name evidence="2" type="ORF">K503DRAFT_233027</name>
</gene>
<organism evidence="2 3">
    <name type="scientific">Rhizopogon vinicolor AM-OR11-026</name>
    <dbReference type="NCBI Taxonomy" id="1314800"/>
    <lineage>
        <taxon>Eukaryota</taxon>
        <taxon>Fungi</taxon>
        <taxon>Dikarya</taxon>
        <taxon>Basidiomycota</taxon>
        <taxon>Agaricomycotina</taxon>
        <taxon>Agaricomycetes</taxon>
        <taxon>Agaricomycetidae</taxon>
        <taxon>Boletales</taxon>
        <taxon>Suillineae</taxon>
        <taxon>Rhizopogonaceae</taxon>
        <taxon>Rhizopogon</taxon>
    </lineage>
</organism>
<keyword evidence="3" id="KW-1185">Reference proteome</keyword>
<protein>
    <submittedName>
        <fullName evidence="2">Uncharacterized protein</fullName>
    </submittedName>
</protein>
<keyword evidence="1" id="KW-0472">Membrane</keyword>
<accession>A0A1B7NEA4</accession>
<evidence type="ECO:0000256" key="1">
    <source>
        <dbReference type="SAM" id="Phobius"/>
    </source>
</evidence>
<sequence length="116" mass="12949">MCPHPARLRVIVFGGDSLVEPPKSISERWPVLLETDFAGHVDAVPWNPDNESVILGVLLPRRYLLNALLMIGLPFAMLAFLIILPHANSPDEMARGRSSKIFKQSSIHASTPWFSY</sequence>
<feature type="transmembrane region" description="Helical" evidence="1">
    <location>
        <begin position="63"/>
        <end position="84"/>
    </location>
</feature>
<evidence type="ECO:0000313" key="3">
    <source>
        <dbReference type="Proteomes" id="UP000092154"/>
    </source>
</evidence>
<reference evidence="2 3" key="1">
    <citation type="submission" date="2016-06" db="EMBL/GenBank/DDBJ databases">
        <title>Comparative genomics of the ectomycorrhizal sister species Rhizopogon vinicolor and Rhizopogon vesiculosus (Basidiomycota: Boletales) reveals a divergence of the mating type B locus.</title>
        <authorList>
            <consortium name="DOE Joint Genome Institute"/>
            <person name="Mujic A.B."/>
            <person name="Kuo A."/>
            <person name="Tritt A."/>
            <person name="Lipzen A."/>
            <person name="Chen C."/>
            <person name="Johnson J."/>
            <person name="Sharma A."/>
            <person name="Barry K."/>
            <person name="Grigoriev I.V."/>
            <person name="Spatafora J.W."/>
        </authorList>
    </citation>
    <scope>NUCLEOTIDE SEQUENCE [LARGE SCALE GENOMIC DNA]</scope>
    <source>
        <strain evidence="2 3">AM-OR11-026</strain>
    </source>
</reference>
<dbReference type="EMBL" id="KV448144">
    <property type="protein sequence ID" value="OAX43070.1"/>
    <property type="molecule type" value="Genomic_DNA"/>
</dbReference>
<evidence type="ECO:0000313" key="2">
    <source>
        <dbReference type="EMBL" id="OAX43070.1"/>
    </source>
</evidence>
<dbReference type="InParanoid" id="A0A1B7NEA4"/>